<dbReference type="Gene3D" id="3.40.1170.60">
    <property type="match status" value="1"/>
</dbReference>
<comment type="cofactor">
    <cofactor evidence="4">
        <name>Mg(2+)</name>
        <dbReference type="ChEBI" id="CHEBI:18420"/>
    </cofactor>
    <text evidence="4">Binds 2 magnesium ions per subunit.</text>
</comment>
<comment type="catalytic activity">
    <reaction evidence="3 4">
        <text>DNA(n) + a 2'-deoxyribonucleoside 5'-triphosphate = DNA(n+1) + diphosphate</text>
        <dbReference type="Rhea" id="RHEA:22508"/>
        <dbReference type="Rhea" id="RHEA-COMP:17339"/>
        <dbReference type="Rhea" id="RHEA-COMP:17340"/>
        <dbReference type="ChEBI" id="CHEBI:33019"/>
        <dbReference type="ChEBI" id="CHEBI:61560"/>
        <dbReference type="ChEBI" id="CHEBI:173112"/>
        <dbReference type="EC" id="2.7.7.7"/>
    </reaction>
</comment>
<evidence type="ECO:0000313" key="8">
    <source>
        <dbReference type="Proteomes" id="UP001430755"/>
    </source>
</evidence>
<gene>
    <name evidence="4 7" type="primary">dinB</name>
    <name evidence="7" type="ORF">LPT13_05930</name>
</gene>
<feature type="domain" description="UmuC" evidence="6">
    <location>
        <begin position="22"/>
        <end position="202"/>
    </location>
</feature>
<protein>
    <recommendedName>
        <fullName evidence="4">DNA polymerase IV</fullName>
        <shortName evidence="4">Pol IV</shortName>
        <ecNumber evidence="4">2.7.7.7</ecNumber>
    </recommendedName>
</protein>
<dbReference type="PROSITE" id="PS50173">
    <property type="entry name" value="UMUC"/>
    <property type="match status" value="1"/>
</dbReference>
<keyword evidence="4" id="KW-0235">DNA replication</keyword>
<keyword evidence="4" id="KW-0515">Mutator protein</keyword>
<organism evidence="7 8">
    <name type="scientific">Adlercreutzia faecimuris</name>
    <dbReference type="NCBI Taxonomy" id="2897341"/>
    <lineage>
        <taxon>Bacteria</taxon>
        <taxon>Bacillati</taxon>
        <taxon>Actinomycetota</taxon>
        <taxon>Coriobacteriia</taxon>
        <taxon>Eggerthellales</taxon>
        <taxon>Eggerthellaceae</taxon>
        <taxon>Adlercreutzia</taxon>
    </lineage>
</organism>
<comment type="similarity">
    <text evidence="1 4">Belongs to the DNA polymerase type-Y family.</text>
</comment>
<dbReference type="Proteomes" id="UP001430755">
    <property type="component" value="Unassembled WGS sequence"/>
</dbReference>
<feature type="compositionally biased region" description="Polar residues" evidence="5">
    <location>
        <begin position="423"/>
        <end position="438"/>
    </location>
</feature>
<dbReference type="Pfam" id="PF11799">
    <property type="entry name" value="IMS_C"/>
    <property type="match status" value="1"/>
</dbReference>
<comment type="caution">
    <text evidence="7">The sequence shown here is derived from an EMBL/GenBank/DDBJ whole genome shotgun (WGS) entry which is preliminary data.</text>
</comment>
<feature type="region of interest" description="Disordered" evidence="5">
    <location>
        <begin position="416"/>
        <end position="438"/>
    </location>
</feature>
<accession>A0ABS9WG96</accession>
<keyword evidence="4" id="KW-0239">DNA-directed DNA polymerase</keyword>
<dbReference type="PANTHER" id="PTHR11076:SF33">
    <property type="entry name" value="DNA POLYMERASE KAPPA"/>
    <property type="match status" value="1"/>
</dbReference>
<keyword evidence="4" id="KW-0479">Metal-binding</keyword>
<keyword evidence="4" id="KW-0963">Cytoplasm</keyword>
<keyword evidence="4" id="KW-0238">DNA-binding</keyword>
<dbReference type="GO" id="GO:0003887">
    <property type="term" value="F:DNA-directed DNA polymerase activity"/>
    <property type="evidence" value="ECO:0007669"/>
    <property type="project" value="UniProtKB-EC"/>
</dbReference>
<dbReference type="CDD" id="cd03586">
    <property type="entry name" value="PolY_Pol_IV_kappa"/>
    <property type="match status" value="1"/>
</dbReference>
<proteinExistence type="inferred from homology"/>
<evidence type="ECO:0000256" key="1">
    <source>
        <dbReference type="ARBA" id="ARBA00010945"/>
    </source>
</evidence>
<feature type="site" description="Substrate discrimination" evidence="4">
    <location>
        <position position="31"/>
    </location>
</feature>
<dbReference type="InterPro" id="IPR050116">
    <property type="entry name" value="DNA_polymerase-Y"/>
</dbReference>
<dbReference type="EC" id="2.7.7.7" evidence="4"/>
<dbReference type="InterPro" id="IPR043502">
    <property type="entry name" value="DNA/RNA_pol_sf"/>
</dbReference>
<name>A0ABS9WG96_9ACTN</name>
<keyword evidence="4 7" id="KW-0808">Transferase</keyword>
<comment type="function">
    <text evidence="2 4">Poorly processive, error-prone DNA polymerase involved in untargeted mutagenesis. Copies undamaged DNA at stalled replication forks, which arise in vivo from mismatched or misaligned primer ends. These misaligned primers can be extended by PolIV. Exhibits no 3'-5' exonuclease (proofreading) activity. May be involved in translesional synthesis, in conjunction with the beta clamp from PolIII.</text>
</comment>
<dbReference type="PANTHER" id="PTHR11076">
    <property type="entry name" value="DNA REPAIR POLYMERASE UMUC / TRANSFERASE FAMILY MEMBER"/>
    <property type="match status" value="1"/>
</dbReference>
<dbReference type="InterPro" id="IPR043128">
    <property type="entry name" value="Rev_trsase/Diguanyl_cyclase"/>
</dbReference>
<feature type="region of interest" description="Disordered" evidence="5">
    <location>
        <begin position="370"/>
        <end position="396"/>
    </location>
</feature>
<dbReference type="SUPFAM" id="SSF56672">
    <property type="entry name" value="DNA/RNA polymerases"/>
    <property type="match status" value="1"/>
</dbReference>
<keyword evidence="4" id="KW-0227">DNA damage</keyword>
<evidence type="ECO:0000256" key="4">
    <source>
        <dbReference type="HAMAP-Rule" id="MF_01113"/>
    </source>
</evidence>
<dbReference type="Gene3D" id="3.30.70.270">
    <property type="match status" value="1"/>
</dbReference>
<comment type="subunit">
    <text evidence="4">Monomer.</text>
</comment>
<sequence>MDERADIPGLDALLAPWEGPAILLVDLDAFFASVEQLDHPGWRGKPVIVGGDADKHGVVSTCSYEARAFGVRSAMPASMARRLCPDAIWTGGSHDRYRQVSRAIMAILRDETPHVQQVSIDEAFMDVSPTRVNAEHPVAIAQRIQGRVEELGVTCSIGVGTTKSVAKIASDMDKPRGLTVCYPGGEAAFLGPLPVRTLSGVGPAAEAALTARGVRTLGEMAAADEGLLRRVFGKNGPMMRARAAGADESPVEVDDEVKSVSNEMTFARDLTERADIEAALATMGAKVGRRLRRKGLAGRTLSVRIRYDDRTTRSVQRRLDRPTDDELAYTPVLYEMLDDVWSPGIKVRLLGVGMAGFKPEDAVQEALFSDEELGGGPPAGRARDGRPALRDEGRRRGLLAATDALKDRFGESAVRFGHELRNETNTTGSSTKNPADYK</sequence>
<keyword evidence="4" id="KW-0234">DNA repair</keyword>
<dbReference type="NCBIfam" id="NF002677">
    <property type="entry name" value="PRK02406.1"/>
    <property type="match status" value="1"/>
</dbReference>
<dbReference type="SUPFAM" id="SSF100879">
    <property type="entry name" value="Lesion bypass DNA polymerase (Y-family), little finger domain"/>
    <property type="match status" value="1"/>
</dbReference>
<evidence type="ECO:0000256" key="5">
    <source>
        <dbReference type="SAM" id="MobiDB-lite"/>
    </source>
</evidence>
<keyword evidence="4" id="KW-0460">Magnesium</keyword>
<feature type="active site" evidence="4">
    <location>
        <position position="122"/>
    </location>
</feature>
<dbReference type="InterPro" id="IPR036775">
    <property type="entry name" value="DNA_pol_Y-fam_lit_finger_sf"/>
</dbReference>
<feature type="binding site" evidence="4">
    <location>
        <position position="121"/>
    </location>
    <ligand>
        <name>Mg(2+)</name>
        <dbReference type="ChEBI" id="CHEBI:18420"/>
    </ligand>
</feature>
<evidence type="ECO:0000256" key="2">
    <source>
        <dbReference type="ARBA" id="ARBA00025589"/>
    </source>
</evidence>
<keyword evidence="4 7" id="KW-0548">Nucleotidyltransferase</keyword>
<dbReference type="Pfam" id="PF00817">
    <property type="entry name" value="IMS"/>
    <property type="match status" value="1"/>
</dbReference>
<comment type="subcellular location">
    <subcellularLocation>
        <location evidence="4">Cytoplasm</location>
    </subcellularLocation>
</comment>
<reference evidence="7" key="1">
    <citation type="submission" date="2021-11" db="EMBL/GenBank/DDBJ databases">
        <title>A Novel Adlercreutzia Species, isolated from a Allomyrina dichotoma larva feces.</title>
        <authorList>
            <person name="Suh M.K."/>
        </authorList>
    </citation>
    <scope>NUCLEOTIDE SEQUENCE</scope>
    <source>
        <strain evidence="7">JBNU-10</strain>
    </source>
</reference>
<evidence type="ECO:0000313" key="7">
    <source>
        <dbReference type="EMBL" id="MCI2241887.1"/>
    </source>
</evidence>
<dbReference type="InterPro" id="IPR017961">
    <property type="entry name" value="DNA_pol_Y-fam_little_finger"/>
</dbReference>
<keyword evidence="8" id="KW-1185">Reference proteome</keyword>
<dbReference type="Gene3D" id="1.10.150.20">
    <property type="entry name" value="5' to 3' exonuclease, C-terminal subdomain"/>
    <property type="match status" value="1"/>
</dbReference>
<dbReference type="InterPro" id="IPR022880">
    <property type="entry name" value="DNApol_IV"/>
</dbReference>
<evidence type="ECO:0000259" key="6">
    <source>
        <dbReference type="PROSITE" id="PS50173"/>
    </source>
</evidence>
<feature type="binding site" evidence="4">
    <location>
        <position position="26"/>
    </location>
    <ligand>
        <name>Mg(2+)</name>
        <dbReference type="ChEBI" id="CHEBI:18420"/>
    </ligand>
</feature>
<dbReference type="HAMAP" id="MF_01113">
    <property type="entry name" value="DNApol_IV"/>
    <property type="match status" value="1"/>
</dbReference>
<dbReference type="EMBL" id="JAJMLW010000002">
    <property type="protein sequence ID" value="MCI2241887.1"/>
    <property type="molecule type" value="Genomic_DNA"/>
</dbReference>
<dbReference type="Gene3D" id="3.30.1490.100">
    <property type="entry name" value="DNA polymerase, Y-family, little finger domain"/>
    <property type="match status" value="1"/>
</dbReference>
<feature type="compositionally biased region" description="Basic and acidic residues" evidence="5">
    <location>
        <begin position="381"/>
        <end position="395"/>
    </location>
</feature>
<dbReference type="InterPro" id="IPR001126">
    <property type="entry name" value="UmuC"/>
</dbReference>
<evidence type="ECO:0000256" key="3">
    <source>
        <dbReference type="ARBA" id="ARBA00049244"/>
    </source>
</evidence>